<dbReference type="Gene3D" id="3.40.50.1820">
    <property type="entry name" value="alpha/beta hydrolase"/>
    <property type="match status" value="1"/>
</dbReference>
<feature type="domain" description="AB hydrolase-1" evidence="1">
    <location>
        <begin position="39"/>
        <end position="326"/>
    </location>
</feature>
<proteinExistence type="predicted"/>
<dbReference type="eggNOG" id="ENOG502S3SW">
    <property type="taxonomic scope" value="Eukaryota"/>
</dbReference>
<reference evidence="2 3" key="1">
    <citation type="submission" date="2015-12" db="EMBL/GenBank/DDBJ databases">
        <title>Draft genome sequence of Moniliophthora roreri, the causal agent of frosty pod rot of cacao.</title>
        <authorList>
            <person name="Aime M.C."/>
            <person name="Diaz-Valderrama J.R."/>
            <person name="Kijpornyongpan T."/>
            <person name="Phillips-Mora W."/>
        </authorList>
    </citation>
    <scope>NUCLEOTIDE SEQUENCE [LARGE SCALE GENOMIC DNA]</scope>
    <source>
        <strain evidence="2 3">MCA 2952</strain>
    </source>
</reference>
<dbReference type="InterPro" id="IPR029058">
    <property type="entry name" value="AB_hydrolase_fold"/>
</dbReference>
<dbReference type="EMBL" id="LATX01001708">
    <property type="protein sequence ID" value="KTB39122.1"/>
    <property type="molecule type" value="Genomic_DNA"/>
</dbReference>
<protein>
    <recommendedName>
        <fullName evidence="1">AB hydrolase-1 domain-containing protein</fullName>
    </recommendedName>
</protein>
<dbReference type="SUPFAM" id="SSF53474">
    <property type="entry name" value="alpha/beta-Hydrolases"/>
    <property type="match status" value="1"/>
</dbReference>
<dbReference type="AlphaFoldDB" id="A0A0W0FS38"/>
<sequence length="343" mass="38684">MESLSFVFDPRPNFPLLTTAKRYWKPDSQFFNDPSAVTLIFAHGTSFHKEQWEPTIEELWSLVDSNGNRLHIREVWSIDAPNHGDAAILNEERLSVGYQPIFRWEEYGRVIHSLLMGLGKGIDTDFSKHRLVGVGHSMGAASLLLSMNYFPQIKFESLVLIEVMIMKLNSTFGITVESNVLASGSVNRRDVWASQEDAYTSLKSKKSWQVWDDRVLKVFVKHGLRSLPTLDYPDIKEGLTLKCTRKQETATYLDQLGPSSIYRDFSSYVKRVPIHLVYGAIDDYILKDWKEDVVNNAIGGVKHLASYSRIPKAGHLAVQTNPAGVACAIYDALTRESGTSAKL</sequence>
<dbReference type="InterPro" id="IPR000073">
    <property type="entry name" value="AB_hydrolase_1"/>
</dbReference>
<dbReference type="InterPro" id="IPR050266">
    <property type="entry name" value="AB_hydrolase_sf"/>
</dbReference>
<organism evidence="2 3">
    <name type="scientific">Moniliophthora roreri</name>
    <name type="common">Frosty pod rot fungus</name>
    <name type="synonym">Monilia roreri</name>
    <dbReference type="NCBI Taxonomy" id="221103"/>
    <lineage>
        <taxon>Eukaryota</taxon>
        <taxon>Fungi</taxon>
        <taxon>Dikarya</taxon>
        <taxon>Basidiomycota</taxon>
        <taxon>Agaricomycotina</taxon>
        <taxon>Agaricomycetes</taxon>
        <taxon>Agaricomycetidae</taxon>
        <taxon>Agaricales</taxon>
        <taxon>Marasmiineae</taxon>
        <taxon>Marasmiaceae</taxon>
        <taxon>Moniliophthora</taxon>
    </lineage>
</organism>
<dbReference type="Pfam" id="PF12697">
    <property type="entry name" value="Abhydrolase_6"/>
    <property type="match status" value="1"/>
</dbReference>
<comment type="caution">
    <text evidence="2">The sequence shown here is derived from an EMBL/GenBank/DDBJ whole genome shotgun (WGS) entry which is preliminary data.</text>
</comment>
<dbReference type="GO" id="GO:0016020">
    <property type="term" value="C:membrane"/>
    <property type="evidence" value="ECO:0007669"/>
    <property type="project" value="TreeGrafter"/>
</dbReference>
<evidence type="ECO:0000259" key="1">
    <source>
        <dbReference type="Pfam" id="PF12697"/>
    </source>
</evidence>
<name>A0A0W0FS38_MONRR</name>
<evidence type="ECO:0000313" key="3">
    <source>
        <dbReference type="Proteomes" id="UP000054988"/>
    </source>
</evidence>
<dbReference type="PANTHER" id="PTHR43798:SF33">
    <property type="entry name" value="HYDROLASE, PUTATIVE (AFU_ORTHOLOGUE AFUA_2G14860)-RELATED"/>
    <property type="match status" value="1"/>
</dbReference>
<gene>
    <name evidence="2" type="ORF">WG66_8380</name>
</gene>
<evidence type="ECO:0000313" key="2">
    <source>
        <dbReference type="EMBL" id="KTB39122.1"/>
    </source>
</evidence>
<dbReference type="Proteomes" id="UP000054988">
    <property type="component" value="Unassembled WGS sequence"/>
</dbReference>
<dbReference type="PANTHER" id="PTHR43798">
    <property type="entry name" value="MONOACYLGLYCEROL LIPASE"/>
    <property type="match status" value="1"/>
</dbReference>
<accession>A0A0W0FS38</accession>